<feature type="domain" description="AB hydrolase-1" evidence="1">
    <location>
        <begin position="34"/>
        <end position="283"/>
    </location>
</feature>
<dbReference type="Gene3D" id="3.40.50.1820">
    <property type="entry name" value="alpha/beta hydrolase"/>
    <property type="match status" value="1"/>
</dbReference>
<dbReference type="PRINTS" id="PR00111">
    <property type="entry name" value="ABHYDROLASE"/>
</dbReference>
<keyword evidence="3" id="KW-1185">Reference proteome</keyword>
<dbReference type="Pfam" id="PF12697">
    <property type="entry name" value="Abhydrolase_6"/>
    <property type="match status" value="1"/>
</dbReference>
<dbReference type="EMBL" id="CP038026">
    <property type="protein sequence ID" value="QBQ35637.1"/>
    <property type="molecule type" value="Genomic_DNA"/>
</dbReference>
<name>A0ABX5S7V0_9BURK</name>
<evidence type="ECO:0000259" key="1">
    <source>
        <dbReference type="Pfam" id="PF12697"/>
    </source>
</evidence>
<gene>
    <name evidence="2" type="ORF">E1742_05250</name>
</gene>
<dbReference type="GO" id="GO:0016787">
    <property type="term" value="F:hydrolase activity"/>
    <property type="evidence" value="ECO:0007669"/>
    <property type="project" value="UniProtKB-KW"/>
</dbReference>
<protein>
    <submittedName>
        <fullName evidence="2">Alpha/beta hydrolase</fullName>
    </submittedName>
</protein>
<dbReference type="SUPFAM" id="SSF53474">
    <property type="entry name" value="alpha/beta-Hydrolases"/>
    <property type="match status" value="1"/>
</dbReference>
<organism evidence="2 3">
    <name type="scientific">Pseudoduganella plicata</name>
    <dbReference type="NCBI Taxonomy" id="321984"/>
    <lineage>
        <taxon>Bacteria</taxon>
        <taxon>Pseudomonadati</taxon>
        <taxon>Pseudomonadota</taxon>
        <taxon>Betaproteobacteria</taxon>
        <taxon>Burkholderiales</taxon>
        <taxon>Oxalobacteraceae</taxon>
        <taxon>Telluria group</taxon>
        <taxon>Pseudoduganella</taxon>
    </lineage>
</organism>
<evidence type="ECO:0000313" key="3">
    <source>
        <dbReference type="Proteomes" id="UP000294359"/>
    </source>
</evidence>
<dbReference type="InterPro" id="IPR050266">
    <property type="entry name" value="AB_hydrolase_sf"/>
</dbReference>
<dbReference type="PANTHER" id="PTHR43798">
    <property type="entry name" value="MONOACYLGLYCEROL LIPASE"/>
    <property type="match status" value="1"/>
</dbReference>
<dbReference type="InterPro" id="IPR000073">
    <property type="entry name" value="AB_hydrolase_1"/>
</dbReference>
<dbReference type="RefSeq" id="WP_134383874.1">
    <property type="nucleotide sequence ID" value="NZ_BMWW01000005.1"/>
</dbReference>
<dbReference type="PANTHER" id="PTHR43798:SF33">
    <property type="entry name" value="HYDROLASE, PUTATIVE (AFU_ORTHOLOGUE AFUA_2G14860)-RELATED"/>
    <property type="match status" value="1"/>
</dbReference>
<keyword evidence="2" id="KW-0378">Hydrolase</keyword>
<proteinExistence type="predicted"/>
<evidence type="ECO:0000313" key="2">
    <source>
        <dbReference type="EMBL" id="QBQ35637.1"/>
    </source>
</evidence>
<accession>A0ABX5S7V0</accession>
<dbReference type="Proteomes" id="UP000294359">
    <property type="component" value="Chromosome"/>
</dbReference>
<dbReference type="InterPro" id="IPR029058">
    <property type="entry name" value="AB_hydrolase_fold"/>
</dbReference>
<sequence>MNGPAVKSVQCISPAGLHRMAYKEWGAPDNPNVLVCVHGVTRVSDDFDDLARALADRYRVVCPDVVGRGRSGRLRNPELYVVPQYVSDMVTLLARVLANGERQKVDWVGTSMGGLIGMGLASLPDSPIERLVLNDIGPALDPAALHRIGDYIGQDLRFPTFEEGARFVREVSQPFGPHTDAQWDKMARDVLRQDAGGEWVRHYDMGLALPFRAATPESVAANGKMLWAAYDAIRCPTLVVRGELSDLLSRETAAEMTRRGPRAQLVEIPGVGHAPMLMQHDQIALVREFLLNQ</sequence>
<reference evidence="2 3" key="1">
    <citation type="submission" date="2019-03" db="EMBL/GenBank/DDBJ databases">
        <title>Draft Genome Sequences of Six Type Strains of the Genus Massilia.</title>
        <authorList>
            <person name="Miess H."/>
            <person name="Frediansyhah A."/>
            <person name="Gross H."/>
        </authorList>
    </citation>
    <scope>NUCLEOTIDE SEQUENCE [LARGE SCALE GENOMIC DNA]</scope>
    <source>
        <strain evidence="2 3">DSM 17505</strain>
    </source>
</reference>